<dbReference type="EMBL" id="CP117267">
    <property type="protein sequence ID" value="WFS24220.1"/>
    <property type="molecule type" value="Genomic_DNA"/>
</dbReference>
<protein>
    <submittedName>
        <fullName evidence="2">Uncharacterized protein</fullName>
    </submittedName>
</protein>
<evidence type="ECO:0000313" key="3">
    <source>
        <dbReference type="Proteomes" id="UP000318939"/>
    </source>
</evidence>
<keyword evidence="3" id="KW-1185">Reference proteome</keyword>
<keyword evidence="1" id="KW-0732">Signal</keyword>
<dbReference type="Proteomes" id="UP000318939">
    <property type="component" value="Chromosome"/>
</dbReference>
<evidence type="ECO:0000256" key="1">
    <source>
        <dbReference type="SAM" id="SignalP"/>
    </source>
</evidence>
<organism evidence="2 3">
    <name type="scientific">Rhizobium rhododendri</name>
    <dbReference type="NCBI Taxonomy" id="2506430"/>
    <lineage>
        <taxon>Bacteria</taxon>
        <taxon>Pseudomonadati</taxon>
        <taxon>Pseudomonadota</taxon>
        <taxon>Alphaproteobacteria</taxon>
        <taxon>Hyphomicrobiales</taxon>
        <taxon>Rhizobiaceae</taxon>
        <taxon>Rhizobium/Agrobacterium group</taxon>
        <taxon>Rhizobium</taxon>
    </lineage>
</organism>
<accession>A0ABY8IMK0</accession>
<feature type="signal peptide" evidence="1">
    <location>
        <begin position="1"/>
        <end position="20"/>
    </location>
</feature>
<dbReference type="RefSeq" id="WP_142822734.1">
    <property type="nucleotide sequence ID" value="NZ_CP117267.1"/>
</dbReference>
<gene>
    <name evidence="2" type="ORF">PR018_06920</name>
</gene>
<reference evidence="2" key="1">
    <citation type="journal article" date="2019" name="Phytopathology">
        <title>A Novel Group of Rhizobium tumorigenes-Like Agrobacteria Associated with Crown Gall Disease of Rhododendron and Blueberry.</title>
        <authorList>
            <person name="Kuzmanovic N."/>
            <person name="Behrens P."/>
            <person name="Idczak E."/>
            <person name="Wagner S."/>
            <person name="Gotz M."/>
            <person name="Sproer C."/>
            <person name="Bunk B."/>
            <person name="Overmann J."/>
            <person name="Smalla K."/>
        </authorList>
    </citation>
    <scope>NUCLEOTIDE SEQUENCE</scope>
    <source>
        <strain evidence="2">Rho-6.2</strain>
    </source>
</reference>
<reference evidence="2" key="2">
    <citation type="journal article" date="2023" name="MicrobiologyOpen">
        <title>Genomics of the tumorigenes clade of the family Rhizobiaceae and description of Rhizobium rhododendri sp. nov.</title>
        <authorList>
            <person name="Kuzmanovic N."/>
            <person name="diCenzo G.C."/>
            <person name="Bunk B."/>
            <person name="Sproeer C."/>
            <person name="Fruehling A."/>
            <person name="Neumann-Schaal M."/>
            <person name="Overmann J."/>
            <person name="Smalla K."/>
        </authorList>
    </citation>
    <scope>NUCLEOTIDE SEQUENCE</scope>
    <source>
        <strain evidence="2">Rho-6.2</strain>
    </source>
</reference>
<feature type="chain" id="PRO_5046998697" evidence="1">
    <location>
        <begin position="21"/>
        <end position="112"/>
    </location>
</feature>
<sequence length="112" mass="11247">MRLFSIILAGSLAVSTTAFANSPCSGKKGGIDHCEGSTFICNDGSVSASKKSCSATMGTGTGALGIAGAQQEEMSPAASSDCSCRSATYCTGPKGGHFCTTDTGGRSYLRKD</sequence>
<proteinExistence type="predicted"/>
<name>A0ABY8IMK0_9HYPH</name>
<evidence type="ECO:0000313" key="2">
    <source>
        <dbReference type="EMBL" id="WFS24220.1"/>
    </source>
</evidence>